<dbReference type="Proteomes" id="UP000054350">
    <property type="component" value="Unassembled WGS sequence"/>
</dbReference>
<gene>
    <name evidence="2" type="ORF">AMAG_11597</name>
</gene>
<dbReference type="GO" id="GO:0006355">
    <property type="term" value="P:regulation of DNA-templated transcription"/>
    <property type="evidence" value="ECO:0007669"/>
    <property type="project" value="InterPro"/>
</dbReference>
<proteinExistence type="predicted"/>
<dbReference type="EMBL" id="GG745350">
    <property type="protein sequence ID" value="KNE66460.1"/>
    <property type="molecule type" value="Genomic_DNA"/>
</dbReference>
<reference evidence="3" key="2">
    <citation type="submission" date="2009-11" db="EMBL/GenBank/DDBJ databases">
        <title>The Genome Sequence of Allomyces macrogynus strain ATCC 38327.</title>
        <authorList>
            <consortium name="The Broad Institute Genome Sequencing Platform"/>
            <person name="Russ C."/>
            <person name="Cuomo C."/>
            <person name="Shea T."/>
            <person name="Young S.K."/>
            <person name="Zeng Q."/>
            <person name="Koehrsen M."/>
            <person name="Haas B."/>
            <person name="Borodovsky M."/>
            <person name="Guigo R."/>
            <person name="Alvarado L."/>
            <person name="Berlin A."/>
            <person name="Borenstein D."/>
            <person name="Chen Z."/>
            <person name="Engels R."/>
            <person name="Freedman E."/>
            <person name="Gellesch M."/>
            <person name="Goldberg J."/>
            <person name="Griggs A."/>
            <person name="Gujja S."/>
            <person name="Heiman D."/>
            <person name="Hepburn T."/>
            <person name="Howarth C."/>
            <person name="Jen D."/>
            <person name="Larson L."/>
            <person name="Lewis B."/>
            <person name="Mehta T."/>
            <person name="Park D."/>
            <person name="Pearson M."/>
            <person name="Roberts A."/>
            <person name="Saif S."/>
            <person name="Shenoy N."/>
            <person name="Sisk P."/>
            <person name="Stolte C."/>
            <person name="Sykes S."/>
            <person name="Walk T."/>
            <person name="White J."/>
            <person name="Yandava C."/>
            <person name="Burger G."/>
            <person name="Gray M.W."/>
            <person name="Holland P.W.H."/>
            <person name="King N."/>
            <person name="Lang F.B.F."/>
            <person name="Roger A.J."/>
            <person name="Ruiz-Trillo I."/>
            <person name="Lander E."/>
            <person name="Nusbaum C."/>
        </authorList>
    </citation>
    <scope>NUCLEOTIDE SEQUENCE [LARGE SCALE GENOMIC DNA]</scope>
    <source>
        <strain evidence="3">ATCC 38327</strain>
    </source>
</reference>
<evidence type="ECO:0000256" key="1">
    <source>
        <dbReference type="SAM" id="MobiDB-lite"/>
    </source>
</evidence>
<feature type="region of interest" description="Disordered" evidence="1">
    <location>
        <begin position="277"/>
        <end position="307"/>
    </location>
</feature>
<name>A0A0L0SVS4_ALLM3</name>
<dbReference type="AlphaFoldDB" id="A0A0L0SVS4"/>
<feature type="compositionally biased region" description="Low complexity" evidence="1">
    <location>
        <begin position="295"/>
        <end position="307"/>
    </location>
</feature>
<dbReference type="Pfam" id="PF07818">
    <property type="entry name" value="HCNGP"/>
    <property type="match status" value="1"/>
</dbReference>
<dbReference type="VEuPathDB" id="FungiDB:AMAG_11597"/>
<accession>A0A0L0SVS4</accession>
<evidence type="ECO:0000313" key="2">
    <source>
        <dbReference type="EMBL" id="KNE66460.1"/>
    </source>
</evidence>
<feature type="compositionally biased region" description="Polar residues" evidence="1">
    <location>
        <begin position="285"/>
        <end position="294"/>
    </location>
</feature>
<feature type="region of interest" description="Disordered" evidence="1">
    <location>
        <begin position="1"/>
        <end position="106"/>
    </location>
</feature>
<feature type="compositionally biased region" description="Low complexity" evidence="1">
    <location>
        <begin position="23"/>
        <end position="54"/>
    </location>
</feature>
<reference evidence="2 3" key="1">
    <citation type="submission" date="2009-11" db="EMBL/GenBank/DDBJ databases">
        <title>Annotation of Allomyces macrogynus ATCC 38327.</title>
        <authorList>
            <consortium name="The Broad Institute Genome Sequencing Platform"/>
            <person name="Russ C."/>
            <person name="Cuomo C."/>
            <person name="Burger G."/>
            <person name="Gray M.W."/>
            <person name="Holland P.W.H."/>
            <person name="King N."/>
            <person name="Lang F.B.F."/>
            <person name="Roger A.J."/>
            <person name="Ruiz-Trillo I."/>
            <person name="Young S.K."/>
            <person name="Zeng Q."/>
            <person name="Gargeya S."/>
            <person name="Fitzgerald M."/>
            <person name="Haas B."/>
            <person name="Abouelleil A."/>
            <person name="Alvarado L."/>
            <person name="Arachchi H.M."/>
            <person name="Berlin A."/>
            <person name="Chapman S.B."/>
            <person name="Gearin G."/>
            <person name="Goldberg J."/>
            <person name="Griggs A."/>
            <person name="Gujja S."/>
            <person name="Hansen M."/>
            <person name="Heiman D."/>
            <person name="Howarth C."/>
            <person name="Larimer J."/>
            <person name="Lui A."/>
            <person name="MacDonald P.J.P."/>
            <person name="McCowen C."/>
            <person name="Montmayeur A."/>
            <person name="Murphy C."/>
            <person name="Neiman D."/>
            <person name="Pearson M."/>
            <person name="Priest M."/>
            <person name="Roberts A."/>
            <person name="Saif S."/>
            <person name="Shea T."/>
            <person name="Sisk P."/>
            <person name="Stolte C."/>
            <person name="Sykes S."/>
            <person name="Wortman J."/>
            <person name="Nusbaum C."/>
            <person name="Birren B."/>
        </authorList>
    </citation>
    <scope>NUCLEOTIDE SEQUENCE [LARGE SCALE GENOMIC DNA]</scope>
    <source>
        <strain evidence="2 3">ATCC 38327</strain>
    </source>
</reference>
<dbReference type="InterPro" id="IPR012479">
    <property type="entry name" value="SAP30BP"/>
</dbReference>
<evidence type="ECO:0000313" key="3">
    <source>
        <dbReference type="Proteomes" id="UP000054350"/>
    </source>
</evidence>
<sequence length="307" mass="32292">MLGKNRLALVAYSDEEDDETSDVEMAPAGPPTTTTIPSRPPSTAASTALSTTTPRDQNAQPPRDGPVAGPVPRPSVPDPNDHASSPVLGPALGPQLPPPGAQMDGDGDVFMLDVPADALPAETWCIPVLTDVADTLTSYSDFIATYLDAAPVAPGTSSAPSPPVSVPLWVPTVADDNGTPLSCSLLPPVTAPRERAVVPVDPGLHATLAEWAKHKARGVHFNDVLLASPEFATPDLFRRMVAFLELDEGGSNLDKGEVPSVPMAEVLAKRQDEWAARAHRRQEASTRTQIQFVPSSSSSSASRPVRK</sequence>
<dbReference type="OrthoDB" id="1714508at2759"/>
<organism evidence="2 3">
    <name type="scientific">Allomyces macrogynus (strain ATCC 38327)</name>
    <name type="common">Allomyces javanicus var. macrogynus</name>
    <dbReference type="NCBI Taxonomy" id="578462"/>
    <lineage>
        <taxon>Eukaryota</taxon>
        <taxon>Fungi</taxon>
        <taxon>Fungi incertae sedis</taxon>
        <taxon>Blastocladiomycota</taxon>
        <taxon>Blastocladiomycetes</taxon>
        <taxon>Blastocladiales</taxon>
        <taxon>Blastocladiaceae</taxon>
        <taxon>Allomyces</taxon>
    </lineage>
</organism>
<protein>
    <submittedName>
        <fullName evidence="2">Uncharacterized protein</fullName>
    </submittedName>
</protein>
<feature type="compositionally biased region" description="Acidic residues" evidence="1">
    <location>
        <begin position="13"/>
        <end position="22"/>
    </location>
</feature>
<dbReference type="STRING" id="578462.A0A0L0SVS4"/>
<keyword evidence="3" id="KW-1185">Reference proteome</keyword>